<evidence type="ECO:0000313" key="5">
    <source>
        <dbReference type="EMBL" id="SDC33779.1"/>
    </source>
</evidence>
<dbReference type="Gene3D" id="3.90.226.10">
    <property type="entry name" value="2-enoyl-CoA Hydratase, Chain A, domain 1"/>
    <property type="match status" value="1"/>
</dbReference>
<protein>
    <submittedName>
        <fullName evidence="5">Enoyl-CoA hydratase/isomerase</fullName>
    </submittedName>
</protein>
<dbReference type="EMBL" id="FMZX01000001">
    <property type="protein sequence ID" value="SDC33779.1"/>
    <property type="molecule type" value="Genomic_DNA"/>
</dbReference>
<proteinExistence type="inferred from homology"/>
<dbReference type="OrthoDB" id="7257009at2"/>
<keyword evidence="5" id="KW-0413">Isomerase</keyword>
<comment type="similarity">
    <text evidence="1 3">Belongs to the enoyl-CoA hydratase/isomerase family.</text>
</comment>
<dbReference type="Gene3D" id="1.10.12.10">
    <property type="entry name" value="Lyase 2-enoyl-coa Hydratase, Chain A, domain 2"/>
    <property type="match status" value="1"/>
</dbReference>
<dbReference type="PANTHER" id="PTHR11941:SF54">
    <property type="entry name" value="ENOYL-COA HYDRATASE, MITOCHONDRIAL"/>
    <property type="match status" value="1"/>
</dbReference>
<dbReference type="InterPro" id="IPR018376">
    <property type="entry name" value="Enoyl-CoA_hyd/isom_CS"/>
</dbReference>
<dbReference type="InterPro" id="IPR014748">
    <property type="entry name" value="Enoyl-CoA_hydra_C"/>
</dbReference>
<dbReference type="AlphaFoldDB" id="A0A1G6KRS8"/>
<feature type="compositionally biased region" description="Basic and acidic residues" evidence="4">
    <location>
        <begin position="240"/>
        <end position="254"/>
    </location>
</feature>
<dbReference type="Proteomes" id="UP000198925">
    <property type="component" value="Unassembled WGS sequence"/>
</dbReference>
<dbReference type="STRING" id="938405.SAMN02927895_00922"/>
<dbReference type="SUPFAM" id="SSF52096">
    <property type="entry name" value="ClpP/crotonase"/>
    <property type="match status" value="1"/>
</dbReference>
<dbReference type="GO" id="GO:0016836">
    <property type="term" value="F:hydro-lyase activity"/>
    <property type="evidence" value="ECO:0007669"/>
    <property type="project" value="UniProtKB-ARBA"/>
</dbReference>
<dbReference type="PANTHER" id="PTHR11941">
    <property type="entry name" value="ENOYL-COA HYDRATASE-RELATED"/>
    <property type="match status" value="1"/>
</dbReference>
<dbReference type="InterPro" id="IPR029045">
    <property type="entry name" value="ClpP/crotonase-like_dom_sf"/>
</dbReference>
<gene>
    <name evidence="5" type="ORF">SAMN04487779_1001622</name>
</gene>
<evidence type="ECO:0000256" key="4">
    <source>
        <dbReference type="SAM" id="MobiDB-lite"/>
    </source>
</evidence>
<reference evidence="5 6" key="1">
    <citation type="submission" date="2016-10" db="EMBL/GenBank/DDBJ databases">
        <authorList>
            <person name="de Groot N.N."/>
        </authorList>
    </citation>
    <scope>NUCLEOTIDE SEQUENCE [LARGE SCALE GENOMIC DNA]</scope>
    <source>
        <strain evidence="5 6">CPCC 100156</strain>
    </source>
</reference>
<dbReference type="CDD" id="cd06558">
    <property type="entry name" value="crotonase-like"/>
    <property type="match status" value="1"/>
</dbReference>
<keyword evidence="2" id="KW-0456">Lyase</keyword>
<accession>A0A1G6KRS8</accession>
<sequence length="260" mass="28127">MNFEGLECFGVAVTEHVATVTMRRPPVNAQNARFREEIIRIFDMLHDSPEVRAIVLTGEGRAFSAGADLKERPGLAGERGAYPRHNRLVRAAFDCVMECGVPVIAAINGAAIGAGCVLALSADILVAAEGAFLSMTEVDVGLAGGVRHVRRHFGESDARLMIMTARRITGPELLRMNVVSACVPDAELMPTALGIAREIAGKVPLAVRAAKRSFQVTEELPLQDGYRFEQSQTVALASSEDTREAQRAFAEKRKPVFKGR</sequence>
<dbReference type="Pfam" id="PF00378">
    <property type="entry name" value="ECH_1"/>
    <property type="match status" value="1"/>
</dbReference>
<organism evidence="5 6">
    <name type="scientific">Belnapia rosea</name>
    <dbReference type="NCBI Taxonomy" id="938405"/>
    <lineage>
        <taxon>Bacteria</taxon>
        <taxon>Pseudomonadati</taxon>
        <taxon>Pseudomonadota</taxon>
        <taxon>Alphaproteobacteria</taxon>
        <taxon>Acetobacterales</taxon>
        <taxon>Roseomonadaceae</taxon>
        <taxon>Belnapia</taxon>
    </lineage>
</organism>
<dbReference type="GO" id="GO:0016853">
    <property type="term" value="F:isomerase activity"/>
    <property type="evidence" value="ECO:0007669"/>
    <property type="project" value="UniProtKB-KW"/>
</dbReference>
<dbReference type="NCBIfam" id="NF005073">
    <property type="entry name" value="PRK06495.1"/>
    <property type="match status" value="1"/>
</dbReference>
<dbReference type="PROSITE" id="PS00166">
    <property type="entry name" value="ENOYL_COA_HYDRATASE"/>
    <property type="match status" value="1"/>
</dbReference>
<dbReference type="GO" id="GO:0006635">
    <property type="term" value="P:fatty acid beta-oxidation"/>
    <property type="evidence" value="ECO:0007669"/>
    <property type="project" value="TreeGrafter"/>
</dbReference>
<dbReference type="RefSeq" id="WP_090560992.1">
    <property type="nucleotide sequence ID" value="NZ_FMXZ01000001.1"/>
</dbReference>
<dbReference type="InterPro" id="IPR001753">
    <property type="entry name" value="Enoyl-CoA_hydra/iso"/>
</dbReference>
<evidence type="ECO:0000313" key="6">
    <source>
        <dbReference type="Proteomes" id="UP000198925"/>
    </source>
</evidence>
<feature type="region of interest" description="Disordered" evidence="4">
    <location>
        <begin position="237"/>
        <end position="260"/>
    </location>
</feature>
<evidence type="ECO:0000256" key="2">
    <source>
        <dbReference type="ARBA" id="ARBA00023239"/>
    </source>
</evidence>
<evidence type="ECO:0000256" key="1">
    <source>
        <dbReference type="ARBA" id="ARBA00005254"/>
    </source>
</evidence>
<evidence type="ECO:0000256" key="3">
    <source>
        <dbReference type="RuleBase" id="RU003707"/>
    </source>
</evidence>
<dbReference type="FunFam" id="1.10.12.10:FF:000001">
    <property type="entry name" value="Probable enoyl-CoA hydratase, mitochondrial"/>
    <property type="match status" value="1"/>
</dbReference>
<keyword evidence="6" id="KW-1185">Reference proteome</keyword>
<name>A0A1G6KRS8_9PROT</name>